<dbReference type="InterPro" id="IPR036390">
    <property type="entry name" value="WH_DNA-bd_sf"/>
</dbReference>
<accession>A0A4Y2FVG4</accession>
<protein>
    <recommendedName>
        <fullName evidence="2">H15 domain-containing protein</fullName>
    </recommendedName>
</protein>
<dbReference type="OrthoDB" id="6435008at2759"/>
<evidence type="ECO:0000256" key="1">
    <source>
        <dbReference type="SAM" id="MobiDB-lite"/>
    </source>
</evidence>
<dbReference type="Gene3D" id="1.10.10.10">
    <property type="entry name" value="Winged helix-like DNA-binding domain superfamily/Winged helix DNA-binding domain"/>
    <property type="match status" value="1"/>
</dbReference>
<dbReference type="Pfam" id="PF00538">
    <property type="entry name" value="Linker_histone"/>
    <property type="match status" value="1"/>
</dbReference>
<feature type="compositionally biased region" description="Basic residues" evidence="1">
    <location>
        <begin position="89"/>
        <end position="153"/>
    </location>
</feature>
<sequence length="167" mass="17642">MDKKFASPAVINFPQQRPTINGSTVLEAILHLQKLNGCSVNNLKKYLASQHGIDCQVLDTAIKPIMKMAMDRNILKKLGDTGKVSECKQRKKSSGTSKKGRRKSSGGKKGKKSTAGKKSGTKKSAAKKSGAKKSGAKKSGAKKSGGKKSKKSAVNKGKTPMTLPSAV</sequence>
<reference evidence="3 4" key="1">
    <citation type="journal article" date="2019" name="Sci. Rep.">
        <title>Orb-weaving spider Araneus ventricosus genome elucidates the spidroin gene catalogue.</title>
        <authorList>
            <person name="Kono N."/>
            <person name="Nakamura H."/>
            <person name="Ohtoshi R."/>
            <person name="Moran D.A.P."/>
            <person name="Shinohara A."/>
            <person name="Yoshida Y."/>
            <person name="Fujiwara M."/>
            <person name="Mori M."/>
            <person name="Tomita M."/>
            <person name="Arakawa K."/>
        </authorList>
    </citation>
    <scope>NUCLEOTIDE SEQUENCE [LARGE SCALE GENOMIC DNA]</scope>
</reference>
<evidence type="ECO:0000259" key="2">
    <source>
        <dbReference type="Pfam" id="PF00538"/>
    </source>
</evidence>
<keyword evidence="4" id="KW-1185">Reference proteome</keyword>
<dbReference type="SUPFAM" id="SSF46785">
    <property type="entry name" value="Winged helix' DNA-binding domain"/>
    <property type="match status" value="1"/>
</dbReference>
<gene>
    <name evidence="3" type="ORF">AVEN_225169_1</name>
</gene>
<dbReference type="Proteomes" id="UP000499080">
    <property type="component" value="Unassembled WGS sequence"/>
</dbReference>
<name>A0A4Y2FVG4_ARAVE</name>
<feature type="domain" description="H15" evidence="2">
    <location>
        <begin position="25"/>
        <end position="82"/>
    </location>
</feature>
<dbReference type="InterPro" id="IPR005818">
    <property type="entry name" value="Histone_H1/H5_H15"/>
</dbReference>
<dbReference type="GO" id="GO:0003677">
    <property type="term" value="F:DNA binding"/>
    <property type="evidence" value="ECO:0007669"/>
    <property type="project" value="InterPro"/>
</dbReference>
<organism evidence="3 4">
    <name type="scientific">Araneus ventricosus</name>
    <name type="common">Orbweaver spider</name>
    <name type="synonym">Epeira ventricosa</name>
    <dbReference type="NCBI Taxonomy" id="182803"/>
    <lineage>
        <taxon>Eukaryota</taxon>
        <taxon>Metazoa</taxon>
        <taxon>Ecdysozoa</taxon>
        <taxon>Arthropoda</taxon>
        <taxon>Chelicerata</taxon>
        <taxon>Arachnida</taxon>
        <taxon>Araneae</taxon>
        <taxon>Araneomorphae</taxon>
        <taxon>Entelegynae</taxon>
        <taxon>Araneoidea</taxon>
        <taxon>Araneidae</taxon>
        <taxon>Araneus</taxon>
    </lineage>
</organism>
<evidence type="ECO:0000313" key="4">
    <source>
        <dbReference type="Proteomes" id="UP000499080"/>
    </source>
</evidence>
<dbReference type="GO" id="GO:0000786">
    <property type="term" value="C:nucleosome"/>
    <property type="evidence" value="ECO:0007669"/>
    <property type="project" value="InterPro"/>
</dbReference>
<dbReference type="GO" id="GO:0006334">
    <property type="term" value="P:nucleosome assembly"/>
    <property type="evidence" value="ECO:0007669"/>
    <property type="project" value="InterPro"/>
</dbReference>
<feature type="compositionally biased region" description="Basic and acidic residues" evidence="1">
    <location>
        <begin position="78"/>
        <end position="88"/>
    </location>
</feature>
<evidence type="ECO:0000313" key="3">
    <source>
        <dbReference type="EMBL" id="GBM43644.1"/>
    </source>
</evidence>
<comment type="caution">
    <text evidence="3">The sequence shown here is derived from an EMBL/GenBank/DDBJ whole genome shotgun (WGS) entry which is preliminary data.</text>
</comment>
<dbReference type="InterPro" id="IPR036388">
    <property type="entry name" value="WH-like_DNA-bd_sf"/>
</dbReference>
<dbReference type="EMBL" id="BGPR01001036">
    <property type="protein sequence ID" value="GBM43644.1"/>
    <property type="molecule type" value="Genomic_DNA"/>
</dbReference>
<dbReference type="AlphaFoldDB" id="A0A4Y2FVG4"/>
<proteinExistence type="predicted"/>
<feature type="region of interest" description="Disordered" evidence="1">
    <location>
        <begin position="78"/>
        <end position="167"/>
    </location>
</feature>